<feature type="coiled-coil region" evidence="1">
    <location>
        <begin position="4"/>
        <end position="31"/>
    </location>
</feature>
<dbReference type="Proteomes" id="UP000029643">
    <property type="component" value="Unassembled WGS sequence"/>
</dbReference>
<comment type="caution">
    <text evidence="2">The sequence shown here is derived from an EMBL/GenBank/DDBJ whole genome shotgun (WGS) entry which is preliminary data.</text>
</comment>
<dbReference type="GO" id="GO:0003677">
    <property type="term" value="F:DNA binding"/>
    <property type="evidence" value="ECO:0007669"/>
    <property type="project" value="InterPro"/>
</dbReference>
<reference evidence="2 3" key="1">
    <citation type="journal article" date="2014" name="Genome Announc.">
        <title>Draft Genome Sequences of Marine Flavobacterium Algibacter lectus Strains SS8 and NR4.</title>
        <authorList>
            <person name="Takatani N."/>
            <person name="Nakanishi M."/>
            <person name="Meirelles P."/>
            <person name="Mino S."/>
            <person name="Suda W."/>
            <person name="Oshima K."/>
            <person name="Hattori M."/>
            <person name="Ohkuma M."/>
            <person name="Hosokawa M."/>
            <person name="Miyashita K."/>
            <person name="Thompson F.L."/>
            <person name="Niwa A."/>
            <person name="Sawabe T."/>
            <person name="Sawabe T."/>
        </authorList>
    </citation>
    <scope>NUCLEOTIDE SEQUENCE [LARGE SCALE GENOMIC DNA]</scope>
    <source>
        <strain evidence="3">JCM19274</strain>
    </source>
</reference>
<dbReference type="Gene3D" id="1.10.10.10">
    <property type="entry name" value="Winged helix-like DNA-binding domain superfamily/Winged helix DNA-binding domain"/>
    <property type="match status" value="1"/>
</dbReference>
<protein>
    <recommendedName>
        <fullName evidence="4">HTH luxR-type domain-containing protein</fullName>
    </recommendedName>
</protein>
<dbReference type="EMBL" id="BBNU01000019">
    <property type="protein sequence ID" value="GAL81845.1"/>
    <property type="molecule type" value="Genomic_DNA"/>
</dbReference>
<accession>A0A090WXJ4</accession>
<organism evidence="2 3">
    <name type="scientific">Algibacter lectus</name>
    <dbReference type="NCBI Taxonomy" id="221126"/>
    <lineage>
        <taxon>Bacteria</taxon>
        <taxon>Pseudomonadati</taxon>
        <taxon>Bacteroidota</taxon>
        <taxon>Flavobacteriia</taxon>
        <taxon>Flavobacteriales</taxon>
        <taxon>Flavobacteriaceae</taxon>
        <taxon>Algibacter</taxon>
    </lineage>
</organism>
<gene>
    <name evidence="2" type="ORF">JCM19274_2829</name>
</gene>
<sequence length="122" mass="14323">MGLIKDKENVIKQKNLERDKLKQKLNVAFDEVISLAKENDASFLIRFQEVYPKVCEKLLEVNPKLVNTELSLCAMIWLNFSSKNIAQYTHVQPKTVQTKKYRLRKKLDLPEGTNLYVWIKNL</sequence>
<dbReference type="GO" id="GO:0006355">
    <property type="term" value="P:regulation of DNA-templated transcription"/>
    <property type="evidence" value="ECO:0007669"/>
    <property type="project" value="InterPro"/>
</dbReference>
<dbReference type="AlphaFoldDB" id="A0A090WXJ4"/>
<proteinExistence type="predicted"/>
<name>A0A090WXJ4_9FLAO</name>
<dbReference type="InterPro" id="IPR036388">
    <property type="entry name" value="WH-like_DNA-bd_sf"/>
</dbReference>
<dbReference type="InterPro" id="IPR016032">
    <property type="entry name" value="Sig_transdc_resp-reg_C-effctor"/>
</dbReference>
<evidence type="ECO:0000256" key="1">
    <source>
        <dbReference type="SAM" id="Coils"/>
    </source>
</evidence>
<keyword evidence="1" id="KW-0175">Coiled coil</keyword>
<evidence type="ECO:0000313" key="3">
    <source>
        <dbReference type="Proteomes" id="UP000029643"/>
    </source>
</evidence>
<evidence type="ECO:0000313" key="2">
    <source>
        <dbReference type="EMBL" id="GAL81845.1"/>
    </source>
</evidence>
<evidence type="ECO:0008006" key="4">
    <source>
        <dbReference type="Google" id="ProtNLM"/>
    </source>
</evidence>
<dbReference type="SUPFAM" id="SSF46894">
    <property type="entry name" value="C-terminal effector domain of the bipartite response regulators"/>
    <property type="match status" value="1"/>
</dbReference>
<dbReference type="RefSeq" id="WP_052416375.1">
    <property type="nucleotide sequence ID" value="NZ_BBNU01000019.1"/>
</dbReference>